<evidence type="ECO:0000256" key="9">
    <source>
        <dbReference type="SAM" id="MobiDB-lite"/>
    </source>
</evidence>
<organism evidence="10 11">
    <name type="scientific">Spartinivicinus marinus</name>
    <dbReference type="NCBI Taxonomy" id="2994442"/>
    <lineage>
        <taxon>Bacteria</taxon>
        <taxon>Pseudomonadati</taxon>
        <taxon>Pseudomonadota</taxon>
        <taxon>Gammaproteobacteria</taxon>
        <taxon>Oceanospirillales</taxon>
        <taxon>Zooshikellaceae</taxon>
        <taxon>Spartinivicinus</taxon>
    </lineage>
</organism>
<evidence type="ECO:0000256" key="4">
    <source>
        <dbReference type="ARBA" id="ARBA00022801"/>
    </source>
</evidence>
<evidence type="ECO:0000256" key="5">
    <source>
        <dbReference type="ARBA" id="ARBA00023124"/>
    </source>
</evidence>
<dbReference type="AlphaFoldDB" id="A0A853IFG5"/>
<reference evidence="10 11" key="1">
    <citation type="submission" date="2020-07" db="EMBL/GenBank/DDBJ databases">
        <title>Endozoicomonas sp. nov., isolated from sediment.</title>
        <authorList>
            <person name="Gu T."/>
        </authorList>
    </citation>
    <scope>NUCLEOTIDE SEQUENCE [LARGE SCALE GENOMIC DNA]</scope>
    <source>
        <strain evidence="10 11">SM1973</strain>
    </source>
</reference>
<dbReference type="PANTHER" id="PTHR13604:SF0">
    <property type="entry name" value="ABASIC SITE PROCESSING PROTEIN HMCES"/>
    <property type="match status" value="1"/>
</dbReference>
<evidence type="ECO:0000256" key="3">
    <source>
        <dbReference type="ARBA" id="ARBA00022763"/>
    </source>
</evidence>
<dbReference type="InterPro" id="IPR003738">
    <property type="entry name" value="SRAP"/>
</dbReference>
<dbReference type="SUPFAM" id="SSF143081">
    <property type="entry name" value="BB1717-like"/>
    <property type="match status" value="1"/>
</dbReference>
<comment type="similarity">
    <text evidence="1 8">Belongs to the SOS response-associated peptidase family.</text>
</comment>
<dbReference type="EC" id="3.4.-.-" evidence="8"/>
<protein>
    <recommendedName>
        <fullName evidence="8">Abasic site processing protein</fullName>
        <ecNumber evidence="8">3.4.-.-</ecNumber>
    </recommendedName>
</protein>
<dbReference type="GO" id="GO:0016829">
    <property type="term" value="F:lyase activity"/>
    <property type="evidence" value="ECO:0007669"/>
    <property type="project" value="UniProtKB-KW"/>
</dbReference>
<evidence type="ECO:0000256" key="7">
    <source>
        <dbReference type="ARBA" id="ARBA00023239"/>
    </source>
</evidence>
<dbReference type="GO" id="GO:0006508">
    <property type="term" value="P:proteolysis"/>
    <property type="evidence" value="ECO:0007669"/>
    <property type="project" value="UniProtKB-KW"/>
</dbReference>
<evidence type="ECO:0000313" key="11">
    <source>
        <dbReference type="Proteomes" id="UP000569732"/>
    </source>
</evidence>
<dbReference type="Pfam" id="PF02586">
    <property type="entry name" value="SRAP"/>
    <property type="match status" value="1"/>
</dbReference>
<proteinExistence type="inferred from homology"/>
<name>A0A853IFG5_9GAMM</name>
<evidence type="ECO:0000256" key="2">
    <source>
        <dbReference type="ARBA" id="ARBA00022670"/>
    </source>
</evidence>
<comment type="caution">
    <text evidence="10">The sequence shown here is derived from an EMBL/GenBank/DDBJ whole genome shotgun (WGS) entry which is preliminary data.</text>
</comment>
<dbReference type="GO" id="GO:0003697">
    <property type="term" value="F:single-stranded DNA binding"/>
    <property type="evidence" value="ECO:0007669"/>
    <property type="project" value="InterPro"/>
</dbReference>
<evidence type="ECO:0000313" key="10">
    <source>
        <dbReference type="EMBL" id="NYZ69278.1"/>
    </source>
</evidence>
<keyword evidence="6" id="KW-0238">DNA-binding</keyword>
<keyword evidence="7" id="KW-0456">Lyase</keyword>
<dbReference type="GO" id="GO:0106300">
    <property type="term" value="P:protein-DNA covalent cross-linking repair"/>
    <property type="evidence" value="ECO:0007669"/>
    <property type="project" value="InterPro"/>
</dbReference>
<dbReference type="InterPro" id="IPR036590">
    <property type="entry name" value="SRAP-like"/>
</dbReference>
<dbReference type="PANTHER" id="PTHR13604">
    <property type="entry name" value="DC12-RELATED"/>
    <property type="match status" value="1"/>
</dbReference>
<evidence type="ECO:0000256" key="1">
    <source>
        <dbReference type="ARBA" id="ARBA00008136"/>
    </source>
</evidence>
<keyword evidence="3" id="KW-0227">DNA damage</keyword>
<keyword evidence="2 8" id="KW-0645">Protease</keyword>
<dbReference type="EMBL" id="JACCKB010000071">
    <property type="protein sequence ID" value="NYZ69278.1"/>
    <property type="molecule type" value="Genomic_DNA"/>
</dbReference>
<dbReference type="GO" id="GO:0008233">
    <property type="term" value="F:peptidase activity"/>
    <property type="evidence" value="ECO:0007669"/>
    <property type="project" value="UniProtKB-KW"/>
</dbReference>
<keyword evidence="4 8" id="KW-0378">Hydrolase</keyword>
<dbReference type="RefSeq" id="WP_180571275.1">
    <property type="nucleotide sequence ID" value="NZ_JACCKB010000071.1"/>
</dbReference>
<keyword evidence="11" id="KW-1185">Reference proteome</keyword>
<feature type="region of interest" description="Disordered" evidence="9">
    <location>
        <begin position="213"/>
        <end position="234"/>
    </location>
</feature>
<dbReference type="Gene3D" id="3.90.1680.10">
    <property type="entry name" value="SOS response associated peptidase-like"/>
    <property type="match status" value="1"/>
</dbReference>
<evidence type="ECO:0000256" key="8">
    <source>
        <dbReference type="RuleBase" id="RU364100"/>
    </source>
</evidence>
<keyword evidence="5" id="KW-0190">Covalent protein-DNA linkage</keyword>
<evidence type="ECO:0000256" key="6">
    <source>
        <dbReference type="ARBA" id="ARBA00023125"/>
    </source>
</evidence>
<accession>A0A853IFG5</accession>
<sequence length="234" mass="26490">MCGQFGLADSFNWGKFTKRLNLQDINNPASINLRYKEAFVPTNTVSIITHQDGYKVNEAIWWLLLEEAETHFKANAKYATFNSKSSRLITSPVTKKAFKQSRCIIPATHFVEGDGPQDKRYYHLLKSASGMIAFGGLYREWTHSKTGEHCYSASIITLPGHPKLKSIHKNSLPLMLPLDQPEIAHDWLNPTIQDPQYFESLLQPRLHESLQAQPIERTGHPTPNGDQFSIKADG</sequence>
<dbReference type="Proteomes" id="UP000569732">
    <property type="component" value="Unassembled WGS sequence"/>
</dbReference>
<gene>
    <name evidence="10" type="ORF">H0A36_24980</name>
</gene>